<protein>
    <submittedName>
        <fullName evidence="1">DUF924 domain-containing protein</fullName>
    </submittedName>
</protein>
<sequence length="177" mass="20184">MYAYQQVLDYWFDELGPSGWYKKSAATDATIRAKFAELLMAIIQGECAGWRTTALGSLAEIIVLDQFSRNIYRDTPHAFSQDPQALTLAQFAIEKGFDKSLPESQRVFFYMPFMHSESKYIHSLALALFKGLANEDYELAHKKIIDQFARYPHRNEILGRPSTAAELAFLSQPGSRF</sequence>
<dbReference type="EMBL" id="DRGM01000195">
    <property type="protein sequence ID" value="HEA18718.1"/>
    <property type="molecule type" value="Genomic_DNA"/>
</dbReference>
<reference evidence="1" key="1">
    <citation type="journal article" date="2020" name="mSystems">
        <title>Genome- and Community-Level Interaction Insights into Carbon Utilization and Element Cycling Functions of Hydrothermarchaeota in Hydrothermal Sediment.</title>
        <authorList>
            <person name="Zhou Z."/>
            <person name="Liu Y."/>
            <person name="Xu W."/>
            <person name="Pan J."/>
            <person name="Luo Z.H."/>
            <person name="Li M."/>
        </authorList>
    </citation>
    <scope>NUCLEOTIDE SEQUENCE [LARGE SCALE GENOMIC DNA]</scope>
    <source>
        <strain evidence="1">HyVt-346</strain>
    </source>
</reference>
<organism evidence="1">
    <name type="scientific">Pseudoalteromonas prydzensis</name>
    <dbReference type="NCBI Taxonomy" id="182141"/>
    <lineage>
        <taxon>Bacteria</taxon>
        <taxon>Pseudomonadati</taxon>
        <taxon>Pseudomonadota</taxon>
        <taxon>Gammaproteobacteria</taxon>
        <taxon>Alteromonadales</taxon>
        <taxon>Pseudoalteromonadaceae</taxon>
        <taxon>Pseudoalteromonas</taxon>
    </lineage>
</organism>
<dbReference type="InterPro" id="IPR010323">
    <property type="entry name" value="DUF924"/>
</dbReference>
<dbReference type="Pfam" id="PF06041">
    <property type="entry name" value="DUF924"/>
    <property type="match status" value="1"/>
</dbReference>
<proteinExistence type="predicted"/>
<name>A0A7V1D2H2_9GAMM</name>
<dbReference type="AlphaFoldDB" id="A0A7V1D2H2"/>
<dbReference type="Gene3D" id="1.20.58.320">
    <property type="entry name" value="TPR-like"/>
    <property type="match status" value="1"/>
</dbReference>
<comment type="caution">
    <text evidence="1">The sequence shown here is derived from an EMBL/GenBank/DDBJ whole genome shotgun (WGS) entry which is preliminary data.</text>
</comment>
<dbReference type="Gene3D" id="1.25.40.10">
    <property type="entry name" value="Tetratricopeptide repeat domain"/>
    <property type="match status" value="1"/>
</dbReference>
<dbReference type="RefSeq" id="WP_304185062.1">
    <property type="nucleotide sequence ID" value="NZ_DRGM01000195.1"/>
</dbReference>
<dbReference type="InterPro" id="IPR011990">
    <property type="entry name" value="TPR-like_helical_dom_sf"/>
</dbReference>
<evidence type="ECO:0000313" key="1">
    <source>
        <dbReference type="EMBL" id="HEA18718.1"/>
    </source>
</evidence>
<dbReference type="Proteomes" id="UP000886188">
    <property type="component" value="Unassembled WGS sequence"/>
</dbReference>
<dbReference type="SUPFAM" id="SSF48452">
    <property type="entry name" value="TPR-like"/>
    <property type="match status" value="1"/>
</dbReference>
<gene>
    <name evidence="1" type="ORF">ENH88_20165</name>
</gene>
<accession>A0A7V1D2H2</accession>